<keyword evidence="3" id="KW-1185">Reference proteome</keyword>
<accession>A0A1D3CWF4</accession>
<gene>
    <name evidence="2" type="ORF">cyc_01007</name>
</gene>
<proteinExistence type="predicted"/>
<dbReference type="Proteomes" id="UP000095192">
    <property type="component" value="Unassembled WGS sequence"/>
</dbReference>
<dbReference type="GO" id="GO:0005737">
    <property type="term" value="C:cytoplasm"/>
    <property type="evidence" value="ECO:0007669"/>
    <property type="project" value="TreeGrafter"/>
</dbReference>
<dbReference type="VEuPathDB" id="ToxoDB:cyc_01007"/>
<evidence type="ECO:0000313" key="3">
    <source>
        <dbReference type="Proteomes" id="UP000095192"/>
    </source>
</evidence>
<protein>
    <submittedName>
        <fullName evidence="2">60s ribosomal protein</fullName>
    </submittedName>
</protein>
<feature type="compositionally biased region" description="Polar residues" evidence="1">
    <location>
        <begin position="72"/>
        <end position="81"/>
    </location>
</feature>
<comment type="caution">
    <text evidence="2">The sequence shown here is derived from an EMBL/GenBank/DDBJ whole genome shotgun (WGS) entry which is preliminary data.</text>
</comment>
<dbReference type="VEuPathDB" id="ToxoDB:LOC34618090"/>
<dbReference type="AlphaFoldDB" id="A0A1D3CWF4"/>
<reference evidence="2 3" key="1">
    <citation type="journal article" date="2016" name="BMC Genomics">
        <title>Comparative genomics reveals Cyclospora cayetanensis possesses coccidia-like metabolism and invasion components but unique surface antigens.</title>
        <authorList>
            <person name="Liu S."/>
            <person name="Wang L."/>
            <person name="Zheng H."/>
            <person name="Xu Z."/>
            <person name="Roellig D.M."/>
            <person name="Li N."/>
            <person name="Frace M.A."/>
            <person name="Tang K."/>
            <person name="Arrowood M.J."/>
            <person name="Moss D.M."/>
            <person name="Zhang L."/>
            <person name="Feng Y."/>
            <person name="Xiao L."/>
        </authorList>
    </citation>
    <scope>NUCLEOTIDE SEQUENCE [LARGE SCALE GENOMIC DNA]</scope>
    <source>
        <strain evidence="2 3">CHN_HEN01</strain>
    </source>
</reference>
<dbReference type="InParanoid" id="A0A1D3CWF4"/>
<organism evidence="2 3">
    <name type="scientific">Cyclospora cayetanensis</name>
    <dbReference type="NCBI Taxonomy" id="88456"/>
    <lineage>
        <taxon>Eukaryota</taxon>
        <taxon>Sar</taxon>
        <taxon>Alveolata</taxon>
        <taxon>Apicomplexa</taxon>
        <taxon>Conoidasida</taxon>
        <taxon>Coccidia</taxon>
        <taxon>Eucoccidiorida</taxon>
        <taxon>Eimeriorina</taxon>
        <taxon>Eimeriidae</taxon>
        <taxon>Cyclospora</taxon>
    </lineage>
</organism>
<dbReference type="Gene3D" id="3.60.15.10">
    <property type="entry name" value="Ribonuclease Z/Hydroxyacylglutathione hydrolase-like"/>
    <property type="match status" value="2"/>
</dbReference>
<name>A0A1D3CWF4_9EIME</name>
<dbReference type="EMBL" id="JROU02001707">
    <property type="protein sequence ID" value="OEH75522.1"/>
    <property type="molecule type" value="Genomic_DNA"/>
</dbReference>
<dbReference type="PANTHER" id="PTHR15032">
    <property type="entry name" value="N-ACYL-PHOSPHATIDYLETHANOLAMINE-HYDROLYZING PHOSPHOLIPASE D"/>
    <property type="match status" value="1"/>
</dbReference>
<dbReference type="FunCoup" id="A0A1D3CWF4">
    <property type="interactions" value="8"/>
</dbReference>
<dbReference type="PANTHER" id="PTHR15032:SF4">
    <property type="entry name" value="N-ACYL-PHOSPHATIDYLETHANOLAMINE-HYDROLYZING PHOSPHOLIPASE D"/>
    <property type="match status" value="1"/>
</dbReference>
<evidence type="ECO:0000256" key="1">
    <source>
        <dbReference type="SAM" id="MobiDB-lite"/>
    </source>
</evidence>
<keyword evidence="2" id="KW-0689">Ribosomal protein</keyword>
<evidence type="ECO:0000313" key="2">
    <source>
        <dbReference type="EMBL" id="OEH75522.1"/>
    </source>
</evidence>
<keyword evidence="2" id="KW-0687">Ribonucleoprotein</keyword>
<feature type="region of interest" description="Disordered" evidence="1">
    <location>
        <begin position="70"/>
        <end position="94"/>
    </location>
</feature>
<dbReference type="GO" id="GO:0005840">
    <property type="term" value="C:ribosome"/>
    <property type="evidence" value="ECO:0007669"/>
    <property type="project" value="UniProtKB-KW"/>
</dbReference>
<sequence length="516" mass="54942">MSPQMRPGWLKAIAGLPRSFLKQFVVHFDIPKAGLTTPSGASFLPSLTLKEALALTRYRWSQWIFPPRAPSGSPNTASGALTGTPVRETPSFRPPSLWPSRLPLPKYPPPPHAEEVPEGLLRVQAIGHGSFLLQTSGLRGSPLRPLSIITDPFFSTHAGPWGRVGGSSKQQHAITASARSSNGNMAFGTLPEGGLLGDYIIPSSQPSIRRVSQPGVSISFLPSIDIVLLTSPSYDSMDMKTLKELQSAFSPVIIGPRGTVGPLYLPPKLRGSAYSLQWEDEPLKLGGAFFSLLPTAGGAPSRWGLDKGVGGWGAFCVLLGTHQVYVGGAQGYNPALLAAAAATAQQQRLAAALNEQEAAVREKYEALWGPLEADDPTPQAKEMATELAAARHRILAQQPQGQHEGVSKAPRDSPGIDLALLPIGGYEPTQLLQRFHMTPEEAVEAHRLLGCRATIASRFDVLPLGAEPFGEAPQRAAAACVERGVPFNPHAKTQGGPSSKADPGFYTLQPGEAIYV</sequence>
<dbReference type="InterPro" id="IPR036866">
    <property type="entry name" value="RibonucZ/Hydroxyglut_hydro"/>
</dbReference>